<gene>
    <name evidence="1" type="ORF">SAMN05444364_12121</name>
</gene>
<sequence>MNVRFYSKQLIVQRKRKCYSSFFIIFVASINFMMMKKLFSTLLVLLTTLTIQAQYQEPVRRDTSRLQPLKGLEYKVEMQGSLSKGRTPLWLNANKYGLSSLETANGYLRGGIERPLATDEGRKFGLGYGLDVVAPINYTSKAIIQQAYVEGRWLHGTLTVGAKEEPMQLKDNELSSGSQTLGINARPIPQVRLALPDYWTLPFANGWLHLKGHIAYGMMTDQNWQHDFTAKQSKFTDHGLYHSKAGYLKIGNEEVFCPWSLEMGLEMVSLFGGTSYLPDGHGGMNVSENGKGIRDFWNAFVPGGADKGETTYQNVQGDQLGSWVMRLNYEGDWNSFSLYADKFFEDHSAMFQLDYDGYGEGNEWQEKKQRRYLVYDFKDWLLGFEYRYKPDNWLNTLVIEYLYSKYQSGPIYHDHTMTIADHIGGKDNYYNHYIFPGYQHWGQAMGNPLYRSPIYNDDGNIYFDDNRFVAFHIGLGGRPAEYLKWRFLGTWQEGLGTYEKPYTKKRHNVSLMGEATYTLHGERLPEWMRGVDVRMGIGADFGSILRGNNYGMQLTITKRGLLGKQ</sequence>
<evidence type="ECO:0000313" key="1">
    <source>
        <dbReference type="EMBL" id="SHF95857.1"/>
    </source>
</evidence>
<comment type="caution">
    <text evidence="1">The sequence shown here is derived from an EMBL/GenBank/DDBJ whole genome shotgun (WGS) entry which is preliminary data.</text>
</comment>
<keyword evidence="2" id="KW-1185">Reference proteome</keyword>
<evidence type="ECO:0000313" key="2">
    <source>
        <dbReference type="Proteomes" id="UP000184105"/>
    </source>
</evidence>
<name>A0AAX2F5B0_9BACT</name>
<accession>A0AAX2F5B0</accession>
<dbReference type="Proteomes" id="UP000184105">
    <property type="component" value="Unassembled WGS sequence"/>
</dbReference>
<reference evidence="1 2" key="1">
    <citation type="submission" date="2016-11" db="EMBL/GenBank/DDBJ databases">
        <authorList>
            <person name="Varghese N."/>
            <person name="Submissions S."/>
        </authorList>
    </citation>
    <scope>NUCLEOTIDE SEQUENCE [LARGE SCALE GENOMIC DNA]</scope>
    <source>
        <strain evidence="1 2">DSM 22613</strain>
    </source>
</reference>
<dbReference type="EMBL" id="FQWA01000021">
    <property type="protein sequence ID" value="SHF95857.1"/>
    <property type="molecule type" value="Genomic_DNA"/>
</dbReference>
<dbReference type="AlphaFoldDB" id="A0AAX2F5B0"/>
<dbReference type="InterPro" id="IPR038636">
    <property type="entry name" value="Wzi_sf"/>
</dbReference>
<dbReference type="Gene3D" id="2.40.160.130">
    <property type="entry name" value="Capsule assembly protein Wzi"/>
    <property type="match status" value="1"/>
</dbReference>
<organism evidence="1 2">
    <name type="scientific">Prevotella scopos JCM 17725</name>
    <dbReference type="NCBI Taxonomy" id="1236518"/>
    <lineage>
        <taxon>Bacteria</taxon>
        <taxon>Pseudomonadati</taxon>
        <taxon>Bacteroidota</taxon>
        <taxon>Bacteroidia</taxon>
        <taxon>Bacteroidales</taxon>
        <taxon>Prevotellaceae</taxon>
        <taxon>Prevotella</taxon>
    </lineage>
</organism>
<protein>
    <submittedName>
        <fullName evidence="1">Capsule assembly protein Wzi</fullName>
    </submittedName>
</protein>
<proteinExistence type="predicted"/>